<feature type="non-terminal residue" evidence="2">
    <location>
        <position position="87"/>
    </location>
</feature>
<evidence type="ECO:0000313" key="2">
    <source>
        <dbReference type="EMBL" id="MCI52680.1"/>
    </source>
</evidence>
<dbReference type="Proteomes" id="UP000265520">
    <property type="component" value="Unassembled WGS sequence"/>
</dbReference>
<feature type="region of interest" description="Disordered" evidence="1">
    <location>
        <begin position="1"/>
        <end position="60"/>
    </location>
</feature>
<keyword evidence="3" id="KW-1185">Reference proteome</keyword>
<feature type="compositionally biased region" description="Basic and acidic residues" evidence="1">
    <location>
        <begin position="1"/>
        <end position="10"/>
    </location>
</feature>
<reference evidence="2 3" key="1">
    <citation type="journal article" date="2018" name="Front. Plant Sci.">
        <title>Red Clover (Trifolium pratense) and Zigzag Clover (T. medium) - A Picture of Genomic Similarities and Differences.</title>
        <authorList>
            <person name="Dluhosova J."/>
            <person name="Istvanek J."/>
            <person name="Nedelnik J."/>
            <person name="Repkova J."/>
        </authorList>
    </citation>
    <scope>NUCLEOTIDE SEQUENCE [LARGE SCALE GENOMIC DNA]</scope>
    <source>
        <strain evidence="3">cv. 10/8</strain>
        <tissue evidence="2">Leaf</tissue>
    </source>
</reference>
<protein>
    <submittedName>
        <fullName evidence="2">Uncharacterized protein</fullName>
    </submittedName>
</protein>
<proteinExistence type="predicted"/>
<dbReference type="AlphaFoldDB" id="A0A392SXR5"/>
<evidence type="ECO:0000256" key="1">
    <source>
        <dbReference type="SAM" id="MobiDB-lite"/>
    </source>
</evidence>
<organism evidence="2 3">
    <name type="scientific">Trifolium medium</name>
    <dbReference type="NCBI Taxonomy" id="97028"/>
    <lineage>
        <taxon>Eukaryota</taxon>
        <taxon>Viridiplantae</taxon>
        <taxon>Streptophyta</taxon>
        <taxon>Embryophyta</taxon>
        <taxon>Tracheophyta</taxon>
        <taxon>Spermatophyta</taxon>
        <taxon>Magnoliopsida</taxon>
        <taxon>eudicotyledons</taxon>
        <taxon>Gunneridae</taxon>
        <taxon>Pentapetalae</taxon>
        <taxon>rosids</taxon>
        <taxon>fabids</taxon>
        <taxon>Fabales</taxon>
        <taxon>Fabaceae</taxon>
        <taxon>Papilionoideae</taxon>
        <taxon>50 kb inversion clade</taxon>
        <taxon>NPAAA clade</taxon>
        <taxon>Hologalegina</taxon>
        <taxon>IRL clade</taxon>
        <taxon>Trifolieae</taxon>
        <taxon>Trifolium</taxon>
    </lineage>
</organism>
<name>A0A392SXR5_9FABA</name>
<dbReference type="EMBL" id="LXQA010451090">
    <property type="protein sequence ID" value="MCI52680.1"/>
    <property type="molecule type" value="Genomic_DNA"/>
</dbReference>
<comment type="caution">
    <text evidence="2">The sequence shown here is derived from an EMBL/GenBank/DDBJ whole genome shotgun (WGS) entry which is preliminary data.</text>
</comment>
<accession>A0A392SXR5</accession>
<sequence length="87" mass="9683">MPPKPEDKGKTKATNRQRTINVPPIVDSDSLEQHVSMPTTRDHRSRSTHTPLPYNTPFTTYPADPRPAVTFSLPAHTPPSYSAPFTT</sequence>
<evidence type="ECO:0000313" key="3">
    <source>
        <dbReference type="Proteomes" id="UP000265520"/>
    </source>
</evidence>